<sequence length="108" mass="12423">MVQDLRKQLAEGERMQTTRELQDINPHNTSKADGGRILPLLGPLFKIWLKSLEELRSRYKDALTSVQAMDPLVKHLFLAIAYRGVGDFVEAIEEWKELEEVDLDSDLE</sequence>
<organism evidence="2 3">
    <name type="scientific">Mycena chlorophos</name>
    <name type="common">Agaric fungus</name>
    <name type="synonym">Agaricus chlorophos</name>
    <dbReference type="NCBI Taxonomy" id="658473"/>
    <lineage>
        <taxon>Eukaryota</taxon>
        <taxon>Fungi</taxon>
        <taxon>Dikarya</taxon>
        <taxon>Basidiomycota</taxon>
        <taxon>Agaricomycotina</taxon>
        <taxon>Agaricomycetes</taxon>
        <taxon>Agaricomycetidae</taxon>
        <taxon>Agaricales</taxon>
        <taxon>Marasmiineae</taxon>
        <taxon>Mycenaceae</taxon>
        <taxon>Mycena</taxon>
    </lineage>
</organism>
<dbReference type="Proteomes" id="UP000815677">
    <property type="component" value="Unassembled WGS sequence"/>
</dbReference>
<dbReference type="EMBL" id="DF849532">
    <property type="protein sequence ID" value="GAT57974.1"/>
    <property type="molecule type" value="Genomic_DNA"/>
</dbReference>
<feature type="region of interest" description="Disordered" evidence="1">
    <location>
        <begin position="1"/>
        <end position="32"/>
    </location>
</feature>
<evidence type="ECO:0000256" key="1">
    <source>
        <dbReference type="SAM" id="MobiDB-lite"/>
    </source>
</evidence>
<gene>
    <name evidence="2" type="ORF">MCHLO_14457</name>
</gene>
<evidence type="ECO:0008006" key="4">
    <source>
        <dbReference type="Google" id="ProtNLM"/>
    </source>
</evidence>
<proteinExistence type="predicted"/>
<feature type="compositionally biased region" description="Basic and acidic residues" evidence="1">
    <location>
        <begin position="1"/>
        <end position="22"/>
    </location>
</feature>
<reference evidence="2" key="1">
    <citation type="submission" date="2014-09" db="EMBL/GenBank/DDBJ databases">
        <title>Genome sequence of the luminous mushroom Mycena chlorophos for searching fungal bioluminescence genes.</title>
        <authorList>
            <person name="Tanaka Y."/>
            <person name="Kasuga D."/>
            <person name="Oba Y."/>
            <person name="Hase S."/>
            <person name="Sato K."/>
            <person name="Oba Y."/>
            <person name="Sakakibara Y."/>
        </authorList>
    </citation>
    <scope>NUCLEOTIDE SEQUENCE</scope>
</reference>
<accession>A0ABQ0M3T3</accession>
<evidence type="ECO:0000313" key="3">
    <source>
        <dbReference type="Proteomes" id="UP000815677"/>
    </source>
</evidence>
<keyword evidence="3" id="KW-1185">Reference proteome</keyword>
<name>A0ABQ0M3T3_MYCCL</name>
<protein>
    <recommendedName>
        <fullName evidence="4">TPR-like protein</fullName>
    </recommendedName>
</protein>
<evidence type="ECO:0000313" key="2">
    <source>
        <dbReference type="EMBL" id="GAT57974.1"/>
    </source>
</evidence>